<gene>
    <name evidence="1" type="ORF">NT01SARS_1196</name>
</gene>
<dbReference type="AlphaFoldDB" id="J4WPT9"/>
<name>J4WPT9_9GAMM</name>
<proteinExistence type="predicted"/>
<evidence type="ECO:0000313" key="1">
    <source>
        <dbReference type="EMBL" id="EJP71390.1"/>
    </source>
</evidence>
<accession>J4WPT9</accession>
<evidence type="ECO:0000313" key="2">
    <source>
        <dbReference type="Proteomes" id="UP000010305"/>
    </source>
</evidence>
<organism evidence="1 2">
    <name type="scientific">SAR86 cluster bacterium SAR86A</name>
    <dbReference type="NCBI Taxonomy" id="1123866"/>
    <lineage>
        <taxon>Bacteria</taxon>
        <taxon>Pseudomonadati</taxon>
        <taxon>Pseudomonadota</taxon>
        <taxon>Gammaproteobacteria</taxon>
        <taxon>SAR86 cluster</taxon>
    </lineage>
</organism>
<dbReference type="STRING" id="1123866.NT01SARS_1196"/>
<protein>
    <submittedName>
        <fullName evidence="1">Putative glutamyl-tRNA</fullName>
    </submittedName>
</protein>
<dbReference type="Proteomes" id="UP000010305">
    <property type="component" value="Unassembled WGS sequence"/>
</dbReference>
<reference evidence="1 2" key="1">
    <citation type="journal article" date="2012" name="ISME J.">
        <title>Genomic insights to SAR86, an abundant and uncultivated marine bacterial lineage.</title>
        <authorList>
            <person name="Dupont C.L."/>
            <person name="Rusch D.B."/>
            <person name="Yooseph S."/>
            <person name="Lombardo M.J."/>
            <person name="Richter R.A."/>
            <person name="Valas R."/>
            <person name="Novotny M."/>
            <person name="Yee-Greenbaum J."/>
            <person name="Selengut J.D."/>
            <person name="Haft D.H."/>
            <person name="Halpern A.L."/>
            <person name="Lasken R.S."/>
            <person name="Nealson K."/>
            <person name="Friedman R."/>
            <person name="Venter J.C."/>
        </authorList>
    </citation>
    <scope>NUCLEOTIDE SEQUENCE [LARGE SCALE GENOMIC DNA]</scope>
</reference>
<dbReference type="EMBL" id="JH611157">
    <property type="protein sequence ID" value="EJP71390.1"/>
    <property type="molecule type" value="Genomic_DNA"/>
</dbReference>
<dbReference type="HOGENOM" id="CLU_196837_0_0_6"/>
<sequence>MSDKDLSSAIRSIIEKEINKVSKLVPKEALNNIEKNISPQIDQIIEKSGFVKKSKYQNLKDLVDDLEKRISQLEKD</sequence>